<feature type="compositionally biased region" description="Basic and acidic residues" evidence="1">
    <location>
        <begin position="214"/>
        <end position="227"/>
    </location>
</feature>
<sequence length="368" mass="41707">MSKSEFPAGSLVLTKIKGFPEWPSRVIPFDLLPERIQNIKPKSIKKRAPKSKKTPRDNDPVEILCVKFYGDDEYIWCSNQDLKPLTYEGIDEFLIKKGEIPDKDGNIVGKKAAKTNKVTNAFLLARNKELSWEDFAEYGSYGEPEEEEEEEEEEVEEDVEEESVEEDEKEVEVEAPKSKKRKAATKKAPPKKKAKTETKTKTTKATPKLKLKVAKAEPKAKKSDTKAKATVKAKGKGKAAPKTKKGKGKVKQEVEDEEEEEDDDYELNDKEEEEEAREEEEAEEEMVKEEEEELKEEQEADWGLESDTENDEHIIDKETFPTSEILAEEVKACTQAYSDMRVQIQAVLIPSTEAETNGDTGQKANPSN</sequence>
<comment type="caution">
    <text evidence="3">The sequence shown here is derived from an EMBL/GenBank/DDBJ whole genome shotgun (WGS) entry which is preliminary data.</text>
</comment>
<evidence type="ECO:0000313" key="4">
    <source>
        <dbReference type="Proteomes" id="UP001165063"/>
    </source>
</evidence>
<feature type="compositionally biased region" description="Basic residues" evidence="1">
    <location>
        <begin position="229"/>
        <end position="249"/>
    </location>
</feature>
<gene>
    <name evidence="3" type="ORF">Amon01_000291800</name>
</gene>
<proteinExistence type="predicted"/>
<dbReference type="SMART" id="SM00293">
    <property type="entry name" value="PWWP"/>
    <property type="match status" value="1"/>
</dbReference>
<evidence type="ECO:0000313" key="3">
    <source>
        <dbReference type="EMBL" id="GMG24301.1"/>
    </source>
</evidence>
<keyword evidence="4" id="KW-1185">Reference proteome</keyword>
<accession>A0A9W7DFU7</accession>
<reference evidence="3" key="1">
    <citation type="submission" date="2023-04" db="EMBL/GenBank/DDBJ databases">
        <title>Ambrosiozyma monospora NBRC 1965.</title>
        <authorList>
            <person name="Ichikawa N."/>
            <person name="Sato H."/>
            <person name="Tonouchi N."/>
        </authorList>
    </citation>
    <scope>NUCLEOTIDE SEQUENCE</scope>
    <source>
        <strain evidence="3">NBRC 1965</strain>
    </source>
</reference>
<feature type="region of interest" description="Disordered" evidence="1">
    <location>
        <begin position="138"/>
        <end position="320"/>
    </location>
</feature>
<dbReference type="InterPro" id="IPR000313">
    <property type="entry name" value="PWWP_dom"/>
</dbReference>
<dbReference type="Pfam" id="PF00855">
    <property type="entry name" value="PWWP"/>
    <property type="match status" value="1"/>
</dbReference>
<name>A0A9W7DFU7_AMBMO</name>
<dbReference type="Proteomes" id="UP001165063">
    <property type="component" value="Unassembled WGS sequence"/>
</dbReference>
<dbReference type="AlphaFoldDB" id="A0A9W7DFU7"/>
<dbReference type="PROSITE" id="PS50812">
    <property type="entry name" value="PWWP"/>
    <property type="match status" value="1"/>
</dbReference>
<evidence type="ECO:0000259" key="2">
    <source>
        <dbReference type="PROSITE" id="PS50812"/>
    </source>
</evidence>
<dbReference type="EMBL" id="BSXU01001145">
    <property type="protein sequence ID" value="GMG24301.1"/>
    <property type="molecule type" value="Genomic_DNA"/>
</dbReference>
<protein>
    <submittedName>
        <fullName evidence="3">Unnamed protein product</fullName>
    </submittedName>
</protein>
<dbReference type="Gene3D" id="2.30.30.140">
    <property type="match status" value="1"/>
</dbReference>
<organism evidence="3 4">
    <name type="scientific">Ambrosiozyma monospora</name>
    <name type="common">Yeast</name>
    <name type="synonym">Endomycopsis monosporus</name>
    <dbReference type="NCBI Taxonomy" id="43982"/>
    <lineage>
        <taxon>Eukaryota</taxon>
        <taxon>Fungi</taxon>
        <taxon>Dikarya</taxon>
        <taxon>Ascomycota</taxon>
        <taxon>Saccharomycotina</taxon>
        <taxon>Pichiomycetes</taxon>
        <taxon>Pichiales</taxon>
        <taxon>Pichiaceae</taxon>
        <taxon>Ambrosiozyma</taxon>
    </lineage>
</organism>
<evidence type="ECO:0000256" key="1">
    <source>
        <dbReference type="SAM" id="MobiDB-lite"/>
    </source>
</evidence>
<feature type="compositionally biased region" description="Acidic residues" evidence="1">
    <location>
        <begin position="254"/>
        <end position="310"/>
    </location>
</feature>
<feature type="compositionally biased region" description="Basic residues" evidence="1">
    <location>
        <begin position="178"/>
        <end position="194"/>
    </location>
</feature>
<dbReference type="OrthoDB" id="62853at2759"/>
<feature type="domain" description="PWWP" evidence="2">
    <location>
        <begin position="8"/>
        <end position="88"/>
    </location>
</feature>
<feature type="compositionally biased region" description="Acidic residues" evidence="1">
    <location>
        <begin position="143"/>
        <end position="171"/>
    </location>
</feature>
<dbReference type="SUPFAM" id="SSF63748">
    <property type="entry name" value="Tudor/PWWP/MBT"/>
    <property type="match status" value="1"/>
</dbReference>